<keyword evidence="7" id="KW-1133">Transmembrane helix</keyword>
<dbReference type="GO" id="GO:0015031">
    <property type="term" value="P:protein transport"/>
    <property type="evidence" value="ECO:0007669"/>
    <property type="project" value="InterPro"/>
</dbReference>
<dbReference type="PANTHER" id="PTHR30386">
    <property type="entry name" value="MEMBRANE FUSION SUBUNIT OF EMRAB-TOLC MULTIDRUG EFFLUX PUMP"/>
    <property type="match status" value="1"/>
</dbReference>
<evidence type="ECO:0000256" key="6">
    <source>
        <dbReference type="ARBA" id="ARBA00022692"/>
    </source>
</evidence>
<dbReference type="InterPro" id="IPR058982">
    <property type="entry name" value="Beta-barrel_AprE"/>
</dbReference>
<evidence type="ECO:0000256" key="9">
    <source>
        <dbReference type="RuleBase" id="RU365093"/>
    </source>
</evidence>
<comment type="similarity">
    <text evidence="2 9">Belongs to the membrane fusion protein (MFP) (TC 8.A.1) family.</text>
</comment>
<name>A0A7W8DW76_9HYPH</name>
<dbReference type="InterPro" id="IPR058781">
    <property type="entry name" value="HH_AprE-like"/>
</dbReference>
<dbReference type="PANTHER" id="PTHR30386:SF26">
    <property type="entry name" value="TRANSPORT PROTEIN COMB"/>
    <property type="match status" value="1"/>
</dbReference>
<dbReference type="Gene3D" id="2.40.50.100">
    <property type="match status" value="1"/>
</dbReference>
<evidence type="ECO:0000256" key="1">
    <source>
        <dbReference type="ARBA" id="ARBA00004377"/>
    </source>
</evidence>
<sequence length="427" mass="47069">MTTDAPPLWARMSLVSVALLIVSFVVWAAFTEVDEIARGQGKVVPVSRTQLIQASEASVVQEIAVKLGQIVKKGDLLVRLDDTATTSTLGELEARARALRVQIARLEVEQAGDMTSPMTCPQEVAKTSPEICENEAQLLKARRDAFQNKLSVLQERHLQRRKELDEALVSIRRLEENVALSQKEAGLLEPLVQRKLAPQTDLLRVQKELTDATGQLKLLQESLDRLRAAIKEASLQVDELMLTFQQEALAEKTKALADLSVVTETVRGASDRVQRTDLRSPVDGVVNRLEITTIGGYVQPGTVVAEVVPTSDTLLVEARISPNDIAFIRVGQPALVKVTAFDFSIYGGLQGEVSNVSADSMFDEKSNETYYLAQVKTDKSEIFRNGKSHAIIPGMVASVDIMTGRKTILQYLLKPINKARTEAMRER</sequence>
<dbReference type="Pfam" id="PF26002">
    <property type="entry name" value="Beta-barrel_AprE"/>
    <property type="match status" value="1"/>
</dbReference>
<dbReference type="EMBL" id="JACHIK010000010">
    <property type="protein sequence ID" value="MBB5043671.1"/>
    <property type="molecule type" value="Genomic_DNA"/>
</dbReference>
<gene>
    <name evidence="13" type="ORF">HNQ66_003081</name>
</gene>
<keyword evidence="5 9" id="KW-0997">Cell inner membrane</keyword>
<evidence type="ECO:0000313" key="14">
    <source>
        <dbReference type="Proteomes" id="UP000535406"/>
    </source>
</evidence>
<evidence type="ECO:0000256" key="10">
    <source>
        <dbReference type="SAM" id="Coils"/>
    </source>
</evidence>
<proteinExistence type="inferred from homology"/>
<reference evidence="13 14" key="1">
    <citation type="submission" date="2020-08" db="EMBL/GenBank/DDBJ databases">
        <title>Genomic Encyclopedia of Type Strains, Phase IV (KMG-IV): sequencing the most valuable type-strain genomes for metagenomic binning, comparative biology and taxonomic classification.</title>
        <authorList>
            <person name="Goeker M."/>
        </authorList>
    </citation>
    <scope>NUCLEOTIDE SEQUENCE [LARGE SCALE GENOMIC DNA]</scope>
    <source>
        <strain evidence="13 14">DSM 21319</strain>
    </source>
</reference>
<evidence type="ECO:0000256" key="5">
    <source>
        <dbReference type="ARBA" id="ARBA00022519"/>
    </source>
</evidence>
<comment type="subcellular location">
    <subcellularLocation>
        <location evidence="1 9">Cell inner membrane</location>
        <topology evidence="1 9">Single-pass membrane protein</topology>
    </subcellularLocation>
</comment>
<dbReference type="AlphaFoldDB" id="A0A7W8DW76"/>
<dbReference type="Gene3D" id="2.40.30.170">
    <property type="match status" value="1"/>
</dbReference>
<evidence type="ECO:0000313" key="13">
    <source>
        <dbReference type="EMBL" id="MBB5043671.1"/>
    </source>
</evidence>
<evidence type="ECO:0000256" key="7">
    <source>
        <dbReference type="ARBA" id="ARBA00022989"/>
    </source>
</evidence>
<keyword evidence="3 9" id="KW-0813">Transport</keyword>
<organism evidence="13 14">
    <name type="scientific">Shinella fusca</name>
    <dbReference type="NCBI Taxonomy" id="544480"/>
    <lineage>
        <taxon>Bacteria</taxon>
        <taxon>Pseudomonadati</taxon>
        <taxon>Pseudomonadota</taxon>
        <taxon>Alphaproteobacteria</taxon>
        <taxon>Hyphomicrobiales</taxon>
        <taxon>Rhizobiaceae</taxon>
        <taxon>Shinella</taxon>
    </lineage>
</organism>
<feature type="coiled-coil region" evidence="10">
    <location>
        <begin position="136"/>
        <end position="243"/>
    </location>
</feature>
<evidence type="ECO:0000256" key="4">
    <source>
        <dbReference type="ARBA" id="ARBA00022475"/>
    </source>
</evidence>
<keyword evidence="4 9" id="KW-1003">Cell membrane</keyword>
<dbReference type="RefSeq" id="WP_184145034.1">
    <property type="nucleotide sequence ID" value="NZ_JACHIK010000010.1"/>
</dbReference>
<evidence type="ECO:0000259" key="12">
    <source>
        <dbReference type="Pfam" id="PF26002"/>
    </source>
</evidence>
<evidence type="ECO:0000256" key="8">
    <source>
        <dbReference type="ARBA" id="ARBA00023136"/>
    </source>
</evidence>
<protein>
    <recommendedName>
        <fullName evidence="9">Membrane fusion protein (MFP) family protein</fullName>
    </recommendedName>
</protein>
<accession>A0A7W8DW76</accession>
<dbReference type="Proteomes" id="UP000535406">
    <property type="component" value="Unassembled WGS sequence"/>
</dbReference>
<comment type="caution">
    <text evidence="13">The sequence shown here is derived from an EMBL/GenBank/DDBJ whole genome shotgun (WGS) entry which is preliminary data.</text>
</comment>
<keyword evidence="6" id="KW-0812">Transmembrane</keyword>
<keyword evidence="8" id="KW-0472">Membrane</keyword>
<feature type="domain" description="AprE-like long alpha-helical hairpin" evidence="11">
    <location>
        <begin position="87"/>
        <end position="272"/>
    </location>
</feature>
<keyword evidence="14" id="KW-1185">Reference proteome</keyword>
<evidence type="ECO:0000259" key="11">
    <source>
        <dbReference type="Pfam" id="PF25994"/>
    </source>
</evidence>
<keyword evidence="10" id="KW-0175">Coiled coil</keyword>
<dbReference type="InterPro" id="IPR050739">
    <property type="entry name" value="MFP"/>
</dbReference>
<feature type="domain" description="AprE-like beta-barrel" evidence="12">
    <location>
        <begin position="314"/>
        <end position="404"/>
    </location>
</feature>
<dbReference type="PRINTS" id="PR01490">
    <property type="entry name" value="RTXTOXIND"/>
</dbReference>
<dbReference type="Pfam" id="PF25994">
    <property type="entry name" value="HH_AprE"/>
    <property type="match status" value="1"/>
</dbReference>
<dbReference type="GO" id="GO:0005886">
    <property type="term" value="C:plasma membrane"/>
    <property type="evidence" value="ECO:0007669"/>
    <property type="project" value="UniProtKB-SubCell"/>
</dbReference>
<evidence type="ECO:0000256" key="3">
    <source>
        <dbReference type="ARBA" id="ARBA00022448"/>
    </source>
</evidence>
<dbReference type="NCBIfam" id="TIGR01843">
    <property type="entry name" value="type_I_hlyD"/>
    <property type="match status" value="1"/>
</dbReference>
<dbReference type="InterPro" id="IPR010129">
    <property type="entry name" value="T1SS_HlyD"/>
</dbReference>
<evidence type="ECO:0000256" key="2">
    <source>
        <dbReference type="ARBA" id="ARBA00009477"/>
    </source>
</evidence>